<dbReference type="Proteomes" id="UP000184432">
    <property type="component" value="Unassembled WGS sequence"/>
</dbReference>
<gene>
    <name evidence="1" type="ORF">SAMN04488508_102481</name>
</gene>
<dbReference type="AlphaFoldDB" id="A0A1M6D7X9"/>
<dbReference type="STRING" id="570521.SAMN04488508_102481"/>
<dbReference type="EMBL" id="FQYP01000002">
    <property type="protein sequence ID" value="SHI69332.1"/>
    <property type="molecule type" value="Genomic_DNA"/>
</dbReference>
<dbReference type="RefSeq" id="WP_073315262.1">
    <property type="nucleotide sequence ID" value="NZ_FQYP01000002.1"/>
</dbReference>
<reference evidence="2" key="1">
    <citation type="submission" date="2016-11" db="EMBL/GenBank/DDBJ databases">
        <authorList>
            <person name="Varghese N."/>
            <person name="Submissions S."/>
        </authorList>
    </citation>
    <scope>NUCLEOTIDE SEQUENCE [LARGE SCALE GENOMIC DNA]</scope>
    <source>
        <strain evidence="2">DSM 22623</strain>
    </source>
</reference>
<sequence>MIFHEDLLDDLMDLKKSIDQQVIDLTNKKLGTLLTSYSPWLCGLVQNEGDYSFHPVYNHQPSKGEILSDPEMVKNLDNFLRTDGALVWDLSEEKTGISNKKVSDIGLMDPIAPELIEFYKTSKAEIKKGPLFSKGFDDIIDVVVPVSAANYRSYSYSTILARGAIFIEIPYAREHGQLLFEMSLVHELGHQILFLLQCTDTLIHEKDMLIPIWSGIRQQSRPAIKAMHGLVALSFMLNYIRYKLKDSKMPSDEVEVLHTYHNDYLKKARETSDAIKSNCALTELGEQVHLELSHIALNQELV</sequence>
<evidence type="ECO:0000313" key="1">
    <source>
        <dbReference type="EMBL" id="SHI69332.1"/>
    </source>
</evidence>
<dbReference type="InterPro" id="IPR026337">
    <property type="entry name" value="AKG_HExxH"/>
</dbReference>
<proteinExistence type="predicted"/>
<protein>
    <submittedName>
        <fullName evidence="1">HEXXH motif-containing protein</fullName>
    </submittedName>
</protein>
<organism evidence="1 2">
    <name type="scientific">Aquimarina spongiae</name>
    <dbReference type="NCBI Taxonomy" id="570521"/>
    <lineage>
        <taxon>Bacteria</taxon>
        <taxon>Pseudomonadati</taxon>
        <taxon>Bacteroidota</taxon>
        <taxon>Flavobacteriia</taxon>
        <taxon>Flavobacteriales</taxon>
        <taxon>Flavobacteriaceae</taxon>
        <taxon>Aquimarina</taxon>
    </lineage>
</organism>
<evidence type="ECO:0000313" key="2">
    <source>
        <dbReference type="Proteomes" id="UP000184432"/>
    </source>
</evidence>
<dbReference type="NCBIfam" id="TIGR04267">
    <property type="entry name" value="mod_HExxH"/>
    <property type="match status" value="1"/>
</dbReference>
<keyword evidence="2" id="KW-1185">Reference proteome</keyword>
<name>A0A1M6D7X9_9FLAO</name>
<accession>A0A1M6D7X9</accession>